<feature type="transmembrane region" description="Helical" evidence="5">
    <location>
        <begin position="176"/>
        <end position="194"/>
    </location>
</feature>
<evidence type="ECO:0000313" key="7">
    <source>
        <dbReference type="Proteomes" id="UP001162483"/>
    </source>
</evidence>
<proteinExistence type="predicted"/>
<name>A0ABN9EKR6_9NEOB</name>
<evidence type="ECO:0000313" key="6">
    <source>
        <dbReference type="EMBL" id="CAI9585313.1"/>
    </source>
</evidence>
<protein>
    <submittedName>
        <fullName evidence="6">Uncharacterized protein</fullName>
    </submittedName>
</protein>
<keyword evidence="3 5" id="KW-1133">Transmembrane helix</keyword>
<keyword evidence="7" id="KW-1185">Reference proteome</keyword>
<accession>A0ABN9EKR6</accession>
<organism evidence="6 7">
    <name type="scientific">Staurois parvus</name>
    <dbReference type="NCBI Taxonomy" id="386267"/>
    <lineage>
        <taxon>Eukaryota</taxon>
        <taxon>Metazoa</taxon>
        <taxon>Chordata</taxon>
        <taxon>Craniata</taxon>
        <taxon>Vertebrata</taxon>
        <taxon>Euteleostomi</taxon>
        <taxon>Amphibia</taxon>
        <taxon>Batrachia</taxon>
        <taxon>Anura</taxon>
        <taxon>Neobatrachia</taxon>
        <taxon>Ranoidea</taxon>
        <taxon>Ranidae</taxon>
        <taxon>Staurois</taxon>
    </lineage>
</organism>
<sequence length="292" mass="31640">MLKSEPLSQDPDTNETDGKVCLKRRLGFLDSVSFLVGSIIGAGIFVSPKAVLEYSQLNIGVALCIWAACGVVSIFCTLCYAELGSSLPFAGGEYYHVRRGLGPIPAFVTIWTLTLFVRPSSNAARALTFAEYVSRPFYGGCPPPELLKKSLAIGILLALGVINSKSIKLATWVQNIFTVLKLMALALIIVYGIIEFATNPEASKPFHDAFNGQVPNAAQTAEAFFQGLYAYGGWNYLNYMAEEIKNPSKNIPRSVIAAMCAVIVFYLLVNISYLTVLTPKELISSGTSISIK</sequence>
<dbReference type="Pfam" id="PF13520">
    <property type="entry name" value="AA_permease_2"/>
    <property type="match status" value="1"/>
</dbReference>
<dbReference type="InterPro" id="IPR050598">
    <property type="entry name" value="AminoAcid_Transporter"/>
</dbReference>
<dbReference type="Proteomes" id="UP001162483">
    <property type="component" value="Unassembled WGS sequence"/>
</dbReference>
<dbReference type="Gene3D" id="1.20.1740.10">
    <property type="entry name" value="Amino acid/polyamine transporter I"/>
    <property type="match status" value="1"/>
</dbReference>
<dbReference type="PANTHER" id="PTHR11785">
    <property type="entry name" value="AMINO ACID TRANSPORTER"/>
    <property type="match status" value="1"/>
</dbReference>
<dbReference type="PANTHER" id="PTHR11785:SF348">
    <property type="entry name" value="ASC-TYPE AMINO ACID TRANSPORTER 2"/>
    <property type="match status" value="1"/>
</dbReference>
<evidence type="ECO:0000256" key="3">
    <source>
        <dbReference type="ARBA" id="ARBA00022989"/>
    </source>
</evidence>
<dbReference type="InterPro" id="IPR002293">
    <property type="entry name" value="AA/rel_permease1"/>
</dbReference>
<evidence type="ECO:0000256" key="1">
    <source>
        <dbReference type="ARBA" id="ARBA00004141"/>
    </source>
</evidence>
<keyword evidence="4 5" id="KW-0472">Membrane</keyword>
<evidence type="ECO:0000256" key="2">
    <source>
        <dbReference type="ARBA" id="ARBA00022692"/>
    </source>
</evidence>
<feature type="transmembrane region" description="Helical" evidence="5">
    <location>
        <begin position="100"/>
        <end position="117"/>
    </location>
</feature>
<feature type="transmembrane region" description="Helical" evidence="5">
    <location>
        <begin position="255"/>
        <end position="276"/>
    </location>
</feature>
<feature type="transmembrane region" description="Helical" evidence="5">
    <location>
        <begin position="59"/>
        <end position="80"/>
    </location>
</feature>
<comment type="caution">
    <text evidence="6">The sequence shown here is derived from an EMBL/GenBank/DDBJ whole genome shotgun (WGS) entry which is preliminary data.</text>
</comment>
<dbReference type="EMBL" id="CATNWA010015635">
    <property type="protein sequence ID" value="CAI9585313.1"/>
    <property type="molecule type" value="Genomic_DNA"/>
</dbReference>
<evidence type="ECO:0000256" key="4">
    <source>
        <dbReference type="ARBA" id="ARBA00023136"/>
    </source>
</evidence>
<comment type="subcellular location">
    <subcellularLocation>
        <location evidence="1">Membrane</location>
        <topology evidence="1">Multi-pass membrane protein</topology>
    </subcellularLocation>
</comment>
<feature type="transmembrane region" description="Helical" evidence="5">
    <location>
        <begin position="28"/>
        <end position="47"/>
    </location>
</feature>
<reference evidence="6" key="1">
    <citation type="submission" date="2023-05" db="EMBL/GenBank/DDBJ databases">
        <authorList>
            <person name="Stuckert A."/>
        </authorList>
    </citation>
    <scope>NUCLEOTIDE SEQUENCE</scope>
</reference>
<keyword evidence="2 5" id="KW-0812">Transmembrane</keyword>
<evidence type="ECO:0000256" key="5">
    <source>
        <dbReference type="SAM" id="Phobius"/>
    </source>
</evidence>
<gene>
    <name evidence="6" type="ORF">SPARVUS_LOCUS10162205</name>
</gene>